<protein>
    <submittedName>
        <fullName evidence="2">Uncharacterized protein</fullName>
    </submittedName>
</protein>
<keyword evidence="3" id="KW-1185">Reference proteome</keyword>
<proteinExistence type="predicted"/>
<evidence type="ECO:0000256" key="1">
    <source>
        <dbReference type="SAM" id="MobiDB-lite"/>
    </source>
</evidence>
<gene>
    <name evidence="2" type="ORF">AWC38_SpisGene15029</name>
</gene>
<comment type="caution">
    <text evidence="2">The sequence shown here is derived from an EMBL/GenBank/DDBJ whole genome shotgun (WGS) entry which is preliminary data.</text>
</comment>
<dbReference type="AlphaFoldDB" id="A0A2B4RW84"/>
<organism evidence="2 3">
    <name type="scientific">Stylophora pistillata</name>
    <name type="common">Smooth cauliflower coral</name>
    <dbReference type="NCBI Taxonomy" id="50429"/>
    <lineage>
        <taxon>Eukaryota</taxon>
        <taxon>Metazoa</taxon>
        <taxon>Cnidaria</taxon>
        <taxon>Anthozoa</taxon>
        <taxon>Hexacorallia</taxon>
        <taxon>Scleractinia</taxon>
        <taxon>Astrocoeniina</taxon>
        <taxon>Pocilloporidae</taxon>
        <taxon>Stylophora</taxon>
    </lineage>
</organism>
<dbReference type="EMBL" id="LSMT01000314">
    <property type="protein sequence ID" value="PFX20505.1"/>
    <property type="molecule type" value="Genomic_DNA"/>
</dbReference>
<feature type="region of interest" description="Disordered" evidence="1">
    <location>
        <begin position="218"/>
        <end position="266"/>
    </location>
</feature>
<dbReference type="Proteomes" id="UP000225706">
    <property type="component" value="Unassembled WGS sequence"/>
</dbReference>
<feature type="compositionally biased region" description="Basic and acidic residues" evidence="1">
    <location>
        <begin position="223"/>
        <end position="234"/>
    </location>
</feature>
<accession>A0A2B4RW84</accession>
<evidence type="ECO:0000313" key="2">
    <source>
        <dbReference type="EMBL" id="PFX20505.1"/>
    </source>
</evidence>
<sequence length="359" mass="39425">MANVYISPMASPSLECLSPAELANENSEQVEQVTTNQDENENDVFKGETNAFAKMRGHMFETPSSTLTTLRLSASSEDTSQTSSPKRSPLYCFHSFTYGVGGLSVTAAGLHYGGKTTTGLDGNDVCESESFDADSPNVWRTRMVVDPEESWSPTPTPTILHERNLGIEECPLDGSMSLEETCQTKHSEAFQAEIYVKLQNSNTAVKSVSKEATNALKLPSLQEEDHSETADGEKNCANPLVTRPSPKGAENPLVNTHQTTKSSQNGNITTHIMVPSKQVISDHQRNDIAGSPSGVIMDIKNDWMAGEVVEEKEVVDEDRIPLIGQEKSYTRYTIEKDLEEEEEEGTPVTCFPCRECHIL</sequence>
<evidence type="ECO:0000313" key="3">
    <source>
        <dbReference type="Proteomes" id="UP000225706"/>
    </source>
</evidence>
<name>A0A2B4RW84_STYPI</name>
<reference evidence="3" key="1">
    <citation type="journal article" date="2017" name="bioRxiv">
        <title>Comparative analysis of the genomes of Stylophora pistillata and Acropora digitifera provides evidence for extensive differences between species of corals.</title>
        <authorList>
            <person name="Voolstra C.R."/>
            <person name="Li Y."/>
            <person name="Liew Y.J."/>
            <person name="Baumgarten S."/>
            <person name="Zoccola D."/>
            <person name="Flot J.-F."/>
            <person name="Tambutte S."/>
            <person name="Allemand D."/>
            <person name="Aranda M."/>
        </authorList>
    </citation>
    <scope>NUCLEOTIDE SEQUENCE [LARGE SCALE GENOMIC DNA]</scope>
</reference>
<feature type="compositionally biased region" description="Polar residues" evidence="1">
    <location>
        <begin position="253"/>
        <end position="266"/>
    </location>
</feature>